<dbReference type="Pfam" id="PF00005">
    <property type="entry name" value="ABC_tran"/>
    <property type="match status" value="2"/>
</dbReference>
<dbReference type="InterPro" id="IPR017871">
    <property type="entry name" value="ABC_transporter-like_CS"/>
</dbReference>
<accession>A0A9W4HGE6</accession>
<feature type="transmembrane region" description="Helical" evidence="10">
    <location>
        <begin position="1166"/>
        <end position="1185"/>
    </location>
</feature>
<feature type="transmembrane region" description="Helical" evidence="10">
    <location>
        <begin position="1088"/>
        <end position="1113"/>
    </location>
</feature>
<evidence type="ECO:0000256" key="6">
    <source>
        <dbReference type="ARBA" id="ARBA00022840"/>
    </source>
</evidence>
<keyword evidence="8 10" id="KW-0472">Membrane</keyword>
<dbReference type="SMART" id="SM00382">
    <property type="entry name" value="AAA"/>
    <property type="match status" value="2"/>
</dbReference>
<reference evidence="12" key="1">
    <citation type="submission" date="2021-07" db="EMBL/GenBank/DDBJ databases">
        <authorList>
            <person name="Branca A.L. A."/>
        </authorList>
    </citation>
    <scope>NUCLEOTIDE SEQUENCE</scope>
</reference>
<keyword evidence="4 10" id="KW-0812">Transmembrane</keyword>
<evidence type="ECO:0000256" key="2">
    <source>
        <dbReference type="ARBA" id="ARBA00006012"/>
    </source>
</evidence>
<dbReference type="Pfam" id="PF06422">
    <property type="entry name" value="PDR_CDR"/>
    <property type="match status" value="1"/>
</dbReference>
<dbReference type="OrthoDB" id="245989at2759"/>
<evidence type="ECO:0000256" key="9">
    <source>
        <dbReference type="SAM" id="MobiDB-lite"/>
    </source>
</evidence>
<feature type="transmembrane region" description="Helical" evidence="10">
    <location>
        <begin position="464"/>
        <end position="485"/>
    </location>
</feature>
<dbReference type="InterPro" id="IPR010929">
    <property type="entry name" value="PDR_CDR_ABC"/>
</dbReference>
<dbReference type="PROSITE" id="PS00211">
    <property type="entry name" value="ABC_TRANSPORTER_1"/>
    <property type="match status" value="1"/>
</dbReference>
<evidence type="ECO:0000256" key="4">
    <source>
        <dbReference type="ARBA" id="ARBA00022692"/>
    </source>
</evidence>
<proteinExistence type="inferred from homology"/>
<feature type="region of interest" description="Disordered" evidence="9">
    <location>
        <begin position="640"/>
        <end position="659"/>
    </location>
</feature>
<evidence type="ECO:0000256" key="8">
    <source>
        <dbReference type="ARBA" id="ARBA00023136"/>
    </source>
</evidence>
<dbReference type="FunFam" id="3.40.50.300:FF:000054">
    <property type="entry name" value="ABC multidrug transporter atrF"/>
    <property type="match status" value="1"/>
</dbReference>
<dbReference type="EMBL" id="CAJVOS010000012">
    <property type="protein sequence ID" value="CAG8005946.1"/>
    <property type="molecule type" value="Genomic_DNA"/>
</dbReference>
<feature type="transmembrane region" description="Helical" evidence="10">
    <location>
        <begin position="1022"/>
        <end position="1040"/>
    </location>
</feature>
<evidence type="ECO:0000256" key="3">
    <source>
        <dbReference type="ARBA" id="ARBA00022448"/>
    </source>
</evidence>
<dbReference type="InterPro" id="IPR013525">
    <property type="entry name" value="ABC2_TM"/>
</dbReference>
<evidence type="ECO:0000313" key="12">
    <source>
        <dbReference type="EMBL" id="CAG8005946.1"/>
    </source>
</evidence>
<comment type="similarity">
    <text evidence="2">Belongs to the ABC transporter superfamily. ABCG family. PDR (TC 3.A.1.205) subfamily.</text>
</comment>
<comment type="subcellular location">
    <subcellularLocation>
        <location evidence="1">Membrane</location>
        <topology evidence="1">Multi-pass membrane protein</topology>
    </subcellularLocation>
</comment>
<evidence type="ECO:0000256" key="7">
    <source>
        <dbReference type="ARBA" id="ARBA00022989"/>
    </source>
</evidence>
<keyword evidence="13" id="KW-1185">Reference proteome</keyword>
<keyword evidence="5" id="KW-0547">Nucleotide-binding</keyword>
<name>A0A9W4HGE6_PENOL</name>
<dbReference type="Gene3D" id="3.40.50.300">
    <property type="entry name" value="P-loop containing nucleotide triphosphate hydrolases"/>
    <property type="match status" value="2"/>
</dbReference>
<dbReference type="CDD" id="cd03232">
    <property type="entry name" value="ABCG_PDR_domain2"/>
    <property type="match status" value="1"/>
</dbReference>
<sequence length="1316" mass="147935">MLLVLGRPGSGCTSLLRVLSNDRDSFDEVTGETRFASMDHREAKQYRQQIMFNNEDDLHFPTLTVNRTMKFALRNKIPEERPEHLANRKDFVLNKRDDILDSLGIGHTKKNMVGNEFIRGVSGGERKRVSLAEVLAGQSPVQMWDNPTRGLDSKSALAFAKMLRAEADRNDKTIVTTTYQAGNGIYDQFDKVLVLAEGRVTYSGPRRAAREYFENLGFICPKGANIADFLTSVTVLTERIVRPGWEEKVPNTPEDFEACFQNSPIYKAQMDAIVEPEKLSYETEDLALAVSSEKKKQHVPRNKSVYTAKLWDQVGACIVRQFQIMWGDKFSLYVKVASAIIQALVCGSLFYNLAEVWTKSFIAGISRPLLTELDTKTSESIFLRPGVCFFPVLYFLLESMSETTGSFMGRPILSRQKRFGFYRPTAFSIANAITDIPVVIFQVSSFSLILYFMAAMQMDAGKFFTYWVIVIVQTLCFIQLFRSVGALCKTFGNASKISGLLSTVFFVYGGYLIPFEKMHVWFRWIFYLNPGSYAFEALMANEFVGRKLECVEPDYIPYGPGYSSSASSNRGCSVLGSDENGLIDGAKYIKEQYNYSPHHIWRSFGILVGFWIFFIGLTALGLELRNSQSGSSVLLYKRGSEKEKDQDQTNEQLSEKKDMSELLGSVKQSTFTWKDLDYHVPFHGERKQLLNKVFGFVQPGNLVALMGASGAGKTTLLDVLAQRKDSGEINGSVLIDGLPVGISFQRTTGYCEQMDVHLETATVKEALEFSAILRQPSTVSYEEKIAYVAHIIDLLELGSISDALIGVPGAGLSIEQRKRVTLGVELVAKPTLLFLDEPTSGLDGQSAFNIVRFLRKLVDGGQAVLVSSKSVPLLSHILTSQCTIHQPSAVLFDAFDGLLLLAKGGRMSYFGETGKESKKILDYFANNGAPCPPEVNPAEHIIDVIQGSATDKTDWVEVWNQSEERKLALAQLDTLNESRRAEADHVEDTSDFATSHWFQFKVVSKRLSIHIWRSPDYMWNKFFLHIFAGLFSGFTFWKIGDGTFSLQLRLFAIFNFIFVAPGCINQMQPFFLHSRDIFETREKKSKTYHWLAFIGAQTMTEIPYLIICATLYFACWYFTTGLPVEASVSGHVYLQMIFYELLYTSIGQAIAAYAPNEYFAAVMNPVLIGAGLVSFCGVVVPYSAMQPFWRYWIYYLDPFNYLVGGLFGEVIWDVKVKCEASEFVKFTAPSGQTCGQYMSDFLTSQPGYLLDANSTGTCSFCQYSQGADYAKTFNLNEKYYSWRDTGITALFCLSTYGLVFLMMKLRSKKTKSARSE</sequence>
<keyword evidence="3" id="KW-0813">Transport</keyword>
<dbReference type="InterPro" id="IPR027417">
    <property type="entry name" value="P-loop_NTPase"/>
</dbReference>
<feature type="transmembrane region" description="Helical" evidence="10">
    <location>
        <begin position="1133"/>
        <end position="1154"/>
    </location>
</feature>
<dbReference type="Pfam" id="PF01061">
    <property type="entry name" value="ABC2_membrane"/>
    <property type="match status" value="2"/>
</dbReference>
<evidence type="ECO:0000256" key="10">
    <source>
        <dbReference type="SAM" id="Phobius"/>
    </source>
</evidence>
<evidence type="ECO:0000259" key="11">
    <source>
        <dbReference type="PROSITE" id="PS50893"/>
    </source>
</evidence>
<feature type="domain" description="ABC transporter" evidence="11">
    <location>
        <begin position="1"/>
        <end position="222"/>
    </location>
</feature>
<dbReference type="InterPro" id="IPR003593">
    <property type="entry name" value="AAA+_ATPase"/>
</dbReference>
<dbReference type="GO" id="GO:0016887">
    <property type="term" value="F:ATP hydrolysis activity"/>
    <property type="evidence" value="ECO:0007669"/>
    <property type="project" value="InterPro"/>
</dbReference>
<protein>
    <recommendedName>
        <fullName evidence="11">ABC transporter domain-containing protein</fullName>
    </recommendedName>
</protein>
<dbReference type="InterPro" id="IPR043926">
    <property type="entry name" value="ABCG_dom"/>
</dbReference>
<feature type="domain" description="ABC transporter" evidence="11">
    <location>
        <begin position="671"/>
        <end position="929"/>
    </location>
</feature>
<feature type="transmembrane region" description="Helical" evidence="10">
    <location>
        <begin position="600"/>
        <end position="622"/>
    </location>
</feature>
<comment type="caution">
    <text evidence="12">The sequence shown here is derived from an EMBL/GenBank/DDBJ whole genome shotgun (WGS) entry which is preliminary data.</text>
</comment>
<keyword evidence="6" id="KW-0067">ATP-binding</keyword>
<dbReference type="Pfam" id="PF19055">
    <property type="entry name" value="ABC2_membrane_7"/>
    <property type="match status" value="1"/>
</dbReference>
<evidence type="ECO:0000313" key="13">
    <source>
        <dbReference type="Proteomes" id="UP001153618"/>
    </source>
</evidence>
<organism evidence="12 13">
    <name type="scientific">Penicillium olsonii</name>
    <dbReference type="NCBI Taxonomy" id="99116"/>
    <lineage>
        <taxon>Eukaryota</taxon>
        <taxon>Fungi</taxon>
        <taxon>Dikarya</taxon>
        <taxon>Ascomycota</taxon>
        <taxon>Pezizomycotina</taxon>
        <taxon>Eurotiomycetes</taxon>
        <taxon>Eurotiomycetidae</taxon>
        <taxon>Eurotiales</taxon>
        <taxon>Aspergillaceae</taxon>
        <taxon>Penicillium</taxon>
    </lineage>
</organism>
<dbReference type="GO" id="GO:0140359">
    <property type="term" value="F:ABC-type transporter activity"/>
    <property type="evidence" value="ECO:0007669"/>
    <property type="project" value="InterPro"/>
</dbReference>
<dbReference type="PANTHER" id="PTHR19241">
    <property type="entry name" value="ATP-BINDING CASSETTE TRANSPORTER"/>
    <property type="match status" value="1"/>
</dbReference>
<feature type="transmembrane region" description="Helical" evidence="10">
    <location>
        <begin position="421"/>
        <end position="452"/>
    </location>
</feature>
<keyword evidence="7 10" id="KW-1133">Transmembrane helix</keyword>
<dbReference type="SUPFAM" id="SSF52540">
    <property type="entry name" value="P-loop containing nucleoside triphosphate hydrolases"/>
    <property type="match status" value="2"/>
</dbReference>
<feature type="transmembrane region" description="Helical" evidence="10">
    <location>
        <begin position="1046"/>
        <end position="1067"/>
    </location>
</feature>
<evidence type="ECO:0000256" key="1">
    <source>
        <dbReference type="ARBA" id="ARBA00004141"/>
    </source>
</evidence>
<dbReference type="GO" id="GO:0005524">
    <property type="term" value="F:ATP binding"/>
    <property type="evidence" value="ECO:0007669"/>
    <property type="project" value="UniProtKB-KW"/>
</dbReference>
<dbReference type="Proteomes" id="UP001153618">
    <property type="component" value="Unassembled WGS sequence"/>
</dbReference>
<dbReference type="InterPro" id="IPR003439">
    <property type="entry name" value="ABC_transporter-like_ATP-bd"/>
</dbReference>
<evidence type="ECO:0000256" key="5">
    <source>
        <dbReference type="ARBA" id="ARBA00022741"/>
    </source>
</evidence>
<feature type="transmembrane region" description="Helical" evidence="10">
    <location>
        <begin position="1286"/>
        <end position="1305"/>
    </location>
</feature>
<dbReference type="InterPro" id="IPR034003">
    <property type="entry name" value="ABCG_PDR_2"/>
</dbReference>
<dbReference type="PROSITE" id="PS50893">
    <property type="entry name" value="ABC_TRANSPORTER_2"/>
    <property type="match status" value="2"/>
</dbReference>
<gene>
    <name evidence="12" type="ORF">POLS_LOCUS1991</name>
</gene>
<feature type="transmembrane region" description="Helical" evidence="10">
    <location>
        <begin position="497"/>
        <end position="514"/>
    </location>
</feature>
<dbReference type="GO" id="GO:0016020">
    <property type="term" value="C:membrane"/>
    <property type="evidence" value="ECO:0007669"/>
    <property type="project" value="UniProtKB-SubCell"/>
</dbReference>